<dbReference type="Proteomes" id="UP000585614">
    <property type="component" value="Unassembled WGS sequence"/>
</dbReference>
<dbReference type="EMBL" id="JACAGC010000035">
    <property type="protein sequence ID" value="KAF6269725.1"/>
    <property type="molecule type" value="Genomic_DNA"/>
</dbReference>
<feature type="region of interest" description="Disordered" evidence="1">
    <location>
        <begin position="72"/>
        <end position="96"/>
    </location>
</feature>
<organism evidence="2 3">
    <name type="scientific">Rhinolophus ferrumequinum</name>
    <name type="common">Greater horseshoe bat</name>
    <dbReference type="NCBI Taxonomy" id="59479"/>
    <lineage>
        <taxon>Eukaryota</taxon>
        <taxon>Metazoa</taxon>
        <taxon>Chordata</taxon>
        <taxon>Craniata</taxon>
        <taxon>Vertebrata</taxon>
        <taxon>Euteleostomi</taxon>
        <taxon>Mammalia</taxon>
        <taxon>Eutheria</taxon>
        <taxon>Laurasiatheria</taxon>
        <taxon>Chiroptera</taxon>
        <taxon>Yinpterochiroptera</taxon>
        <taxon>Rhinolophoidea</taxon>
        <taxon>Rhinolophidae</taxon>
        <taxon>Rhinolophinae</taxon>
        <taxon>Rhinolophus</taxon>
    </lineage>
</organism>
<evidence type="ECO:0000256" key="1">
    <source>
        <dbReference type="SAM" id="MobiDB-lite"/>
    </source>
</evidence>
<name>A0A7J7R187_RHIFE</name>
<evidence type="ECO:0000313" key="3">
    <source>
        <dbReference type="Proteomes" id="UP000585614"/>
    </source>
</evidence>
<comment type="caution">
    <text evidence="2">The sequence shown here is derived from an EMBL/GenBank/DDBJ whole genome shotgun (WGS) entry which is preliminary data.</text>
</comment>
<dbReference type="AlphaFoldDB" id="A0A7J7R187"/>
<proteinExistence type="predicted"/>
<evidence type="ECO:0000313" key="2">
    <source>
        <dbReference type="EMBL" id="KAF6269725.1"/>
    </source>
</evidence>
<gene>
    <name evidence="2" type="ORF">mRhiFer1_009700</name>
</gene>
<reference evidence="2 3" key="1">
    <citation type="journal article" date="2020" name="Nature">
        <title>Six reference-quality genomes reveal evolution of bat adaptations.</title>
        <authorList>
            <person name="Jebb D."/>
            <person name="Huang Z."/>
            <person name="Pippel M."/>
            <person name="Hughes G.M."/>
            <person name="Lavrichenko K."/>
            <person name="Devanna P."/>
            <person name="Winkler S."/>
            <person name="Jermiin L.S."/>
            <person name="Skirmuntt E.C."/>
            <person name="Katzourakis A."/>
            <person name="Burkitt-Gray L."/>
            <person name="Ray D.A."/>
            <person name="Sullivan K.A.M."/>
            <person name="Roscito J.G."/>
            <person name="Kirilenko B.M."/>
            <person name="Davalos L.M."/>
            <person name="Corthals A.P."/>
            <person name="Power M.L."/>
            <person name="Jones G."/>
            <person name="Ransome R.D."/>
            <person name="Dechmann D.K.N."/>
            <person name="Locatelli A.G."/>
            <person name="Puechmaille S.J."/>
            <person name="Fedrigo O."/>
            <person name="Jarvis E.D."/>
            <person name="Hiller M."/>
            <person name="Vernes S.C."/>
            <person name="Myers E.W."/>
            <person name="Teeling E.C."/>
        </authorList>
    </citation>
    <scope>NUCLEOTIDE SEQUENCE [LARGE SCALE GENOMIC DNA]</scope>
    <source>
        <strain evidence="2">MRhiFer1</strain>
        <tissue evidence="2">Lung</tissue>
    </source>
</reference>
<accession>A0A7J7R187</accession>
<feature type="compositionally biased region" description="Polar residues" evidence="1">
    <location>
        <begin position="75"/>
        <end position="85"/>
    </location>
</feature>
<protein>
    <submittedName>
        <fullName evidence="2">Uncharacterized protein</fullName>
    </submittedName>
</protein>
<sequence>MVWESPMAGPGARVPGLGCWRRAPGHLCCSALSPGQPGAALGAAPHGRQGDLSSASHLLLIGGESGKPAVIGPQGPTSTGPSQEWQPAARRQDRQASEGRLALSLGCGLRGALLLPAKSPGSWLLTSHLSTPLPLLCHSGLPARWTAPLAPRQEHRLIRAQPQAEPAWPASWQQGPSGSVVAGGPWAAAPPHTLNLTSSLPLALPQVGHPSNH</sequence>